<evidence type="ECO:0000313" key="2">
    <source>
        <dbReference type="EMBL" id="GAA2185668.1"/>
    </source>
</evidence>
<organism evidence="2 3">
    <name type="scientific">Leucobacter alluvii</name>
    <dbReference type="NCBI Taxonomy" id="340321"/>
    <lineage>
        <taxon>Bacteria</taxon>
        <taxon>Bacillati</taxon>
        <taxon>Actinomycetota</taxon>
        <taxon>Actinomycetes</taxon>
        <taxon>Micrococcales</taxon>
        <taxon>Microbacteriaceae</taxon>
        <taxon>Leucobacter</taxon>
    </lineage>
</organism>
<keyword evidence="1" id="KW-0732">Signal</keyword>
<accession>A0ABP5MT53</accession>
<protein>
    <recommendedName>
        <fullName evidence="4">DUF3829 domain-containing protein</fullName>
    </recommendedName>
</protein>
<feature type="signal peptide" evidence="1">
    <location>
        <begin position="1"/>
        <end position="26"/>
    </location>
</feature>
<evidence type="ECO:0000313" key="3">
    <source>
        <dbReference type="Proteomes" id="UP001501084"/>
    </source>
</evidence>
<dbReference type="Proteomes" id="UP001501084">
    <property type="component" value="Unassembled WGS sequence"/>
</dbReference>
<comment type="caution">
    <text evidence="2">The sequence shown here is derived from an EMBL/GenBank/DDBJ whole genome shotgun (WGS) entry which is preliminary data.</text>
</comment>
<dbReference type="PROSITE" id="PS51257">
    <property type="entry name" value="PROKAR_LIPOPROTEIN"/>
    <property type="match status" value="1"/>
</dbReference>
<dbReference type="RefSeq" id="WP_346057142.1">
    <property type="nucleotide sequence ID" value="NZ_BAAAOP010000001.1"/>
</dbReference>
<gene>
    <name evidence="2" type="ORF">GCM10009786_03050</name>
</gene>
<sequence>MRTAMRRGGIVAAAIALMVGAAGCTALIPSVTDDAVPAPAPTSQAEQSLDGACETVNAEWGFALDPWVALEADTESKDFERKRTEHQAVISTLQDIADRVDVSELHDALDASISAHQQYADTIWTGLGDIPEGYVANPDDPANLVLILGKQKSAFEQQMSDADVRRYELCGVMQSGQTAAQACEVANGDWVDAGLVFSGASNAAARGDVAAAQLQAADGLAQLTAALAQVTDPEAYAEMARMYDAYETYYEDVVTTLLTEEQALQLPADELDAYIAEADAAFTVWDEALTAGEERLSTYCAGQE</sequence>
<evidence type="ECO:0000256" key="1">
    <source>
        <dbReference type="SAM" id="SignalP"/>
    </source>
</evidence>
<proteinExistence type="predicted"/>
<evidence type="ECO:0008006" key="4">
    <source>
        <dbReference type="Google" id="ProtNLM"/>
    </source>
</evidence>
<reference evidence="3" key="1">
    <citation type="journal article" date="2019" name="Int. J. Syst. Evol. Microbiol.">
        <title>The Global Catalogue of Microorganisms (GCM) 10K type strain sequencing project: providing services to taxonomists for standard genome sequencing and annotation.</title>
        <authorList>
            <consortium name="The Broad Institute Genomics Platform"/>
            <consortium name="The Broad Institute Genome Sequencing Center for Infectious Disease"/>
            <person name="Wu L."/>
            <person name="Ma J."/>
        </authorList>
    </citation>
    <scope>NUCLEOTIDE SEQUENCE [LARGE SCALE GENOMIC DNA]</scope>
    <source>
        <strain evidence="3">JCM 14919</strain>
    </source>
</reference>
<keyword evidence="3" id="KW-1185">Reference proteome</keyword>
<dbReference type="EMBL" id="BAAAOP010000001">
    <property type="protein sequence ID" value="GAA2185668.1"/>
    <property type="molecule type" value="Genomic_DNA"/>
</dbReference>
<feature type="chain" id="PRO_5047201748" description="DUF3829 domain-containing protein" evidence="1">
    <location>
        <begin position="27"/>
        <end position="304"/>
    </location>
</feature>
<name>A0ABP5MT53_9MICO</name>